<dbReference type="InterPro" id="IPR008571">
    <property type="entry name" value="HerA-like"/>
</dbReference>
<dbReference type="PANTHER" id="PTHR42957:SF2">
    <property type="entry name" value="HELICASE HERA CENTRAL DOMAIN-CONTAINING PROTEIN"/>
    <property type="match status" value="1"/>
</dbReference>
<protein>
    <recommendedName>
        <fullName evidence="4">ATP-binding protein</fullName>
    </recommendedName>
</protein>
<feature type="compositionally biased region" description="Basic and acidic residues" evidence="1">
    <location>
        <begin position="1308"/>
        <end position="1320"/>
    </location>
</feature>
<dbReference type="RefSeq" id="WP_310275861.1">
    <property type="nucleotide sequence ID" value="NZ_JAVDXW010000001.1"/>
</dbReference>
<dbReference type="InterPro" id="IPR027417">
    <property type="entry name" value="P-loop_NTPase"/>
</dbReference>
<dbReference type="PANTHER" id="PTHR42957">
    <property type="entry name" value="HELICASE MJ1565-RELATED"/>
    <property type="match status" value="1"/>
</dbReference>
<evidence type="ECO:0000256" key="1">
    <source>
        <dbReference type="SAM" id="MobiDB-lite"/>
    </source>
</evidence>
<sequence length="1768" mass="194810">MSTTGLRELRQEDLYAELEELLVPWLARVAGQREPGHCMRVGDLDTSLAIRLCRRTRRCVPAAQVYVLRSGSEGADDVSVTSTKLVELRNPETDGSARPPLLVFVPAGTKASAEDSFGLATFEELDLGDVYTELCEALRAELPAQLRSAVDELFGLITEAQWPHADELARTRYLLTLKLNDFDNTAAGAALFELGLIPDFGLFTDLSQVLRRAACNIHHARSMATPTRPERGRVIDLGLTDPAYTARLAEFAVRAGLEDPKAWTRRIVVDRENWGLAFQHWPLPEELTHERVRVDVGELPLRRAGENPGDHDDQIRSTIIGQQYLPTGAQGTNQLAVSFQVSPAPRQVAGLSRFIVALISEDSGPTGVVTSVRVGTKSKTEYKATLKKLKKSQLENGWHFIRVSGVDTEGVPYPMETAGESGAPPHESQRFFVIADGDAEEPAEPRVRREEGLTQAKLRLSFDVLADGRAPTGITCTATGWKNGPESNVVRAVFAGEAIVDIRLAARLREIERAILTESAEAAARRLTTAGTLLHEPGVSQADDEVWRKFLVARRNLFEQISGTDQLVVEGRDLADMAELALDYGRAYQALVAHRLQQTEEGRIARACLAAVLAIDTVVVELPGEGMDAGEEVAIVSPTHPLRLLWLVTWTKLGWSWLNSELPASGAALRSAKSALFDDLAPLGFPLAVPRADGRLLMAADDLNPYWGALAATDSPDPQGTLRALTSVLGKSAQSSSRPPVSGQALADRVERYLRAHPYVTTLTIAAVNPGRAEALADMLVQLQRRAEFSDLRYDLRLFFRDPDVPDAGGALVELLHGEWNTAHEVERFREPSAGLTPKLSVSLRPLEEFSSASTEHTVHLTILFDAFGGETFEVGTGAERHHVTVHGLAQEMRSHYQVAEEIASWRKVPVHGSAHPLPGSSEFSDLMGQLPGLMSTAAATVSSGQVSRQFVPCVTLNLDAADRTLLHQAHRSSDWVITIDRTMGMELFDSPSSAQRSEYVIDHSAPDTSTLGHHIVVSSRSVDELRALLLPAMSQHDVNIEARHVGTFFDQLRQLSGRLAFKIASAAPNQRTEILGLALARLYLAYQGVLANQLLVPLDAHLELYRDARAQSSEFAVRLDRTDLALFDLDAEQRVITCSLVEVKCASSVPDLAAYQRLKDRITEQLNRSAEVLAEHFDPRHRRPDRPDRVVKNAEFSAMLRFYLDRAQRHEIIGESATREASWLLDRLDEGYRMEFTRTGLIFDLAGTDTGVELEGGIEFHRVGRQLIDELIEHIPTDPVLARQGGEEGTSADVRSIELTTPRLEDAAFLRPARERSTRDEDEMLDDSPIELSPEEGMPNAAEEDQEAASPVSDVEEQHFGDEGQQLVSQPDIITGTDKGTPQYGVIGEVAGRKVGIDLNETHTISLFGVQGGGKSYTLGSLIEMASLSAPPVNQLPQPLATIVFHYSKTKDYPPEFTSMTAANDDLGQIEQLRERYGVAPRALEDVVLLTPEDQVDARRREHPNVQVLPLKFGSSELRVDHWKFLMGAVGNQANYIRQVQQILRKNRSNLTLGKILDDVDQSGMQDHLKRLVQDRLNFASEYIDDSVRIKEIVQPGRMIIVDLRDELISKDEALGLFVVLMEIFAEAQSGESRFNKLVVLDEAHKYIDSPELVSGLVESVREMRHKGMSVLVASQDPLSVPAQLISLSDHIILHKLNSPAWLKHIQRANDPLSSLTMTKMANLRPGEAYVWANKATDSAVMNGAVKIDCRPRLTKHGGATKTAVDP</sequence>
<feature type="compositionally biased region" description="Acidic residues" evidence="1">
    <location>
        <begin position="1321"/>
        <end position="1330"/>
    </location>
</feature>
<dbReference type="NCBIfam" id="NF047742">
    <property type="entry name" value="antiphage_MADS8"/>
    <property type="match status" value="1"/>
</dbReference>
<dbReference type="Gene3D" id="3.40.50.300">
    <property type="entry name" value="P-loop containing nucleotide triphosphate hydrolases"/>
    <property type="match status" value="1"/>
</dbReference>
<comment type="caution">
    <text evidence="2">The sequence shown here is derived from an EMBL/GenBank/DDBJ whole genome shotgun (WGS) entry which is preliminary data.</text>
</comment>
<proteinExistence type="predicted"/>
<evidence type="ECO:0000313" key="2">
    <source>
        <dbReference type="EMBL" id="MDR7303499.1"/>
    </source>
</evidence>
<evidence type="ECO:0008006" key="4">
    <source>
        <dbReference type="Google" id="ProtNLM"/>
    </source>
</evidence>
<feature type="region of interest" description="Disordered" evidence="1">
    <location>
        <begin position="1308"/>
        <end position="1381"/>
    </location>
</feature>
<reference evidence="2" key="1">
    <citation type="submission" date="2023-07" db="EMBL/GenBank/DDBJ databases">
        <title>Sequencing the genomes of 1000 actinobacteria strains.</title>
        <authorList>
            <person name="Klenk H.-P."/>
        </authorList>
    </citation>
    <scope>NUCLEOTIDE SEQUENCE</scope>
    <source>
        <strain evidence="2">DSM 45977</strain>
    </source>
</reference>
<evidence type="ECO:0000313" key="3">
    <source>
        <dbReference type="Proteomes" id="UP001180845"/>
    </source>
</evidence>
<accession>A0AAE3ZH57</accession>
<dbReference type="Proteomes" id="UP001180845">
    <property type="component" value="Unassembled WGS sequence"/>
</dbReference>
<keyword evidence="3" id="KW-1185">Reference proteome</keyword>
<name>A0AAE3ZH57_9ACTN</name>
<dbReference type="SUPFAM" id="SSF52540">
    <property type="entry name" value="P-loop containing nucleoside triphosphate hydrolases"/>
    <property type="match status" value="1"/>
</dbReference>
<gene>
    <name evidence="2" type="ORF">JOF55_003680</name>
</gene>
<organism evidence="2 3">
    <name type="scientific">Haloactinomyces albus</name>
    <dbReference type="NCBI Taxonomy" id="1352928"/>
    <lineage>
        <taxon>Bacteria</taxon>
        <taxon>Bacillati</taxon>
        <taxon>Actinomycetota</taxon>
        <taxon>Actinomycetes</taxon>
        <taxon>Actinopolysporales</taxon>
        <taxon>Actinopolysporaceae</taxon>
        <taxon>Haloactinomyces</taxon>
    </lineage>
</organism>
<dbReference type="EMBL" id="JAVDXW010000001">
    <property type="protein sequence ID" value="MDR7303499.1"/>
    <property type="molecule type" value="Genomic_DNA"/>
</dbReference>